<evidence type="ECO:0000256" key="1">
    <source>
        <dbReference type="SAM" id="SignalP"/>
    </source>
</evidence>
<keyword evidence="1" id="KW-0732">Signal</keyword>
<proteinExistence type="predicted"/>
<keyword evidence="3" id="KW-1185">Reference proteome</keyword>
<organism evidence="2 3">
    <name type="scientific">Plasticicumulans lactativorans</name>
    <dbReference type="NCBI Taxonomy" id="1133106"/>
    <lineage>
        <taxon>Bacteria</taxon>
        <taxon>Pseudomonadati</taxon>
        <taxon>Pseudomonadota</taxon>
        <taxon>Gammaproteobacteria</taxon>
        <taxon>Candidatus Competibacteraceae</taxon>
        <taxon>Plasticicumulans</taxon>
    </lineage>
</organism>
<dbReference type="EMBL" id="SLWY01000012">
    <property type="protein sequence ID" value="TCO80678.1"/>
    <property type="molecule type" value="Genomic_DNA"/>
</dbReference>
<dbReference type="AlphaFoldDB" id="A0A4R2LCV3"/>
<evidence type="ECO:0000313" key="2">
    <source>
        <dbReference type="EMBL" id="TCO80678.1"/>
    </source>
</evidence>
<protein>
    <submittedName>
        <fullName evidence="2">Uncharacterized protein</fullName>
    </submittedName>
</protein>
<sequence>MNREIKSTMAWVLGAVLVMSAAAAAGAERDCVPDRVAPQLMVDGYAAGTAREFLAELAWHHRRTVQSAGVGLLSRAYPAGSDEYPAEERVWRIAGAAAPNRTY</sequence>
<name>A0A4R2LCV3_9GAMM</name>
<accession>A0A4R2LCV3</accession>
<reference evidence="2 3" key="1">
    <citation type="submission" date="2019-03" db="EMBL/GenBank/DDBJ databases">
        <title>Genomic Encyclopedia of Type Strains, Phase IV (KMG-IV): sequencing the most valuable type-strain genomes for metagenomic binning, comparative biology and taxonomic classification.</title>
        <authorList>
            <person name="Goeker M."/>
        </authorList>
    </citation>
    <scope>NUCLEOTIDE SEQUENCE [LARGE SCALE GENOMIC DNA]</scope>
    <source>
        <strain evidence="2 3">DSM 25287</strain>
    </source>
</reference>
<comment type="caution">
    <text evidence="2">The sequence shown here is derived from an EMBL/GenBank/DDBJ whole genome shotgun (WGS) entry which is preliminary data.</text>
</comment>
<gene>
    <name evidence="2" type="ORF">EV699_11213</name>
</gene>
<feature type="chain" id="PRO_5020505131" evidence="1">
    <location>
        <begin position="26"/>
        <end position="103"/>
    </location>
</feature>
<evidence type="ECO:0000313" key="3">
    <source>
        <dbReference type="Proteomes" id="UP000295765"/>
    </source>
</evidence>
<dbReference type="Proteomes" id="UP000295765">
    <property type="component" value="Unassembled WGS sequence"/>
</dbReference>
<dbReference type="RefSeq" id="WP_132542857.1">
    <property type="nucleotide sequence ID" value="NZ_SLWY01000012.1"/>
</dbReference>
<feature type="signal peptide" evidence="1">
    <location>
        <begin position="1"/>
        <end position="25"/>
    </location>
</feature>